<keyword evidence="3" id="KW-0963">Cytoplasm</keyword>
<evidence type="ECO:0000256" key="2">
    <source>
        <dbReference type="ARBA" id="ARBA00023186"/>
    </source>
</evidence>
<comment type="caution">
    <text evidence="6">The sequence shown here is derived from an EMBL/GenBank/DDBJ whole genome shotgun (WGS) entry which is preliminary data.</text>
</comment>
<gene>
    <name evidence="3 6" type="primary">grpE</name>
    <name evidence="6" type="ORF">CVU83_00525</name>
</gene>
<dbReference type="InterPro" id="IPR013805">
    <property type="entry name" value="GrpE_CC"/>
</dbReference>
<dbReference type="AlphaFoldDB" id="A0A2N2E3F9"/>
<comment type="subunit">
    <text evidence="3">Homodimer.</text>
</comment>
<dbReference type="Pfam" id="PF07866">
    <property type="entry name" value="DUF1653"/>
    <property type="match status" value="1"/>
</dbReference>
<dbReference type="GO" id="GO:0042803">
    <property type="term" value="F:protein homodimerization activity"/>
    <property type="evidence" value="ECO:0007669"/>
    <property type="project" value="InterPro"/>
</dbReference>
<dbReference type="GO" id="GO:0005737">
    <property type="term" value="C:cytoplasm"/>
    <property type="evidence" value="ECO:0007669"/>
    <property type="project" value="UniProtKB-SubCell"/>
</dbReference>
<dbReference type="CDD" id="cd00446">
    <property type="entry name" value="GrpE"/>
    <property type="match status" value="1"/>
</dbReference>
<accession>A0A2N2E3F9</accession>
<dbReference type="Gene3D" id="2.30.30.320">
    <property type="entry name" value="DUF1653-like domain"/>
    <property type="match status" value="1"/>
</dbReference>
<dbReference type="InterPro" id="IPR037135">
    <property type="entry name" value="DUF1653-like_dom_sf"/>
</dbReference>
<dbReference type="PANTHER" id="PTHR21237">
    <property type="entry name" value="GRPE PROTEIN"/>
    <property type="match status" value="1"/>
</dbReference>
<evidence type="ECO:0000313" key="6">
    <source>
        <dbReference type="EMBL" id="PKM89202.1"/>
    </source>
</evidence>
<evidence type="ECO:0000256" key="4">
    <source>
        <dbReference type="RuleBase" id="RU004478"/>
    </source>
</evidence>
<dbReference type="SUPFAM" id="SSF51064">
    <property type="entry name" value="Head domain of nucleotide exchange factor GrpE"/>
    <property type="match status" value="1"/>
</dbReference>
<feature type="domain" description="DUF1653" evidence="5">
    <location>
        <begin position="7"/>
        <end position="67"/>
    </location>
</feature>
<dbReference type="GO" id="GO:0051082">
    <property type="term" value="F:unfolded protein binding"/>
    <property type="evidence" value="ECO:0007669"/>
    <property type="project" value="TreeGrafter"/>
</dbReference>
<keyword evidence="2 3" id="KW-0143">Chaperone</keyword>
<keyword evidence="3" id="KW-0346">Stress response</keyword>
<dbReference type="HAMAP" id="MF_01151">
    <property type="entry name" value="GrpE"/>
    <property type="match status" value="1"/>
</dbReference>
<dbReference type="GO" id="GO:0006457">
    <property type="term" value="P:protein folding"/>
    <property type="evidence" value="ECO:0007669"/>
    <property type="project" value="InterPro"/>
</dbReference>
<dbReference type="Pfam" id="PF01025">
    <property type="entry name" value="GrpE"/>
    <property type="match status" value="1"/>
</dbReference>
<dbReference type="Gene3D" id="2.30.22.10">
    <property type="entry name" value="Head domain of nucleotide exchange factor GrpE"/>
    <property type="match status" value="1"/>
</dbReference>
<protein>
    <recommendedName>
        <fullName evidence="3">Protein GrpE</fullName>
    </recommendedName>
    <alternativeName>
        <fullName evidence="3">HSP-70 cofactor</fullName>
    </alternativeName>
</protein>
<name>A0A2N2E3F9_9BACT</name>
<dbReference type="InterPro" id="IPR009012">
    <property type="entry name" value="GrpE_head"/>
</dbReference>
<dbReference type="GO" id="GO:0051087">
    <property type="term" value="F:protein-folding chaperone binding"/>
    <property type="evidence" value="ECO:0007669"/>
    <property type="project" value="InterPro"/>
</dbReference>
<reference evidence="6 7" key="1">
    <citation type="journal article" date="2017" name="ISME J.">
        <title>Potential for microbial H2 and metal transformations associated with novel bacteria and archaea in deep terrestrial subsurface sediments.</title>
        <authorList>
            <person name="Hernsdorf A.W."/>
            <person name="Amano Y."/>
            <person name="Miyakawa K."/>
            <person name="Ise K."/>
            <person name="Suzuki Y."/>
            <person name="Anantharaman K."/>
            <person name="Probst A."/>
            <person name="Burstein D."/>
            <person name="Thomas B.C."/>
            <person name="Banfield J.F."/>
        </authorList>
    </citation>
    <scope>NUCLEOTIDE SEQUENCE [LARGE SCALE GENOMIC DNA]</scope>
    <source>
        <strain evidence="6">HGW-Falkowbacteria-2</strain>
    </source>
</reference>
<evidence type="ECO:0000256" key="3">
    <source>
        <dbReference type="HAMAP-Rule" id="MF_01151"/>
    </source>
</evidence>
<evidence type="ECO:0000313" key="7">
    <source>
        <dbReference type="Proteomes" id="UP000233325"/>
    </source>
</evidence>
<dbReference type="GO" id="GO:0000774">
    <property type="term" value="F:adenyl-nucleotide exchange factor activity"/>
    <property type="evidence" value="ECO:0007669"/>
    <property type="project" value="InterPro"/>
</dbReference>
<dbReference type="PANTHER" id="PTHR21237:SF23">
    <property type="entry name" value="GRPE PROTEIN HOMOLOG, MITOCHONDRIAL"/>
    <property type="match status" value="1"/>
</dbReference>
<dbReference type="PRINTS" id="PR00773">
    <property type="entry name" value="GRPEPROTEIN"/>
</dbReference>
<proteinExistence type="inferred from homology"/>
<dbReference type="EMBL" id="PHAH01000004">
    <property type="protein sequence ID" value="PKM89202.1"/>
    <property type="molecule type" value="Genomic_DNA"/>
</dbReference>
<dbReference type="SUPFAM" id="SSF58014">
    <property type="entry name" value="Coiled-coil domain of nucleotide exchange factor GrpE"/>
    <property type="match status" value="1"/>
</dbReference>
<sequence>MSKIKLGIYRHYKGDEYELFEIAKSSESKEEIAIYRSVKDGQVWARPISMWKEEVEVDDAKKPRFEYLREAENDSFEHKYLRALADYQNQIKQASKDKEEFVKFVLGDFLQEILPVYDHLKLSLAGLSEQDKESAWVKGVEYVLKQFKDVLNGRGVEEIKTVGEKYDYHRMEALEGTGEKVIREVSPGYVLNGRVIRPAKVIVGEE</sequence>
<comment type="subcellular location">
    <subcellularLocation>
        <location evidence="3">Cytoplasm</location>
    </subcellularLocation>
</comment>
<comment type="similarity">
    <text evidence="1 3 4">Belongs to the GrpE family.</text>
</comment>
<dbReference type="InterPro" id="IPR023387">
    <property type="entry name" value="DUF1653-like_dom"/>
</dbReference>
<organism evidence="6 7">
    <name type="scientific">Candidatus Falkowbacteria bacterium HGW-Falkowbacteria-2</name>
    <dbReference type="NCBI Taxonomy" id="2013769"/>
    <lineage>
        <taxon>Bacteria</taxon>
        <taxon>Candidatus Falkowiibacteriota</taxon>
    </lineage>
</organism>
<comment type="function">
    <text evidence="3">Participates actively in the response to hyperosmotic and heat shock by preventing the aggregation of stress-denatured proteins, in association with DnaK and GrpE. It is the nucleotide exchange factor for DnaK and may function as a thermosensor. Unfolded proteins bind initially to DnaJ; upon interaction with the DnaJ-bound protein, DnaK hydrolyzes its bound ATP, resulting in the formation of a stable complex. GrpE releases ADP from DnaK; ATP binding to DnaK triggers the release of the substrate protein, thus completing the reaction cycle. Several rounds of ATP-dependent interactions between DnaJ, DnaK and GrpE are required for fully efficient folding.</text>
</comment>
<dbReference type="InterPro" id="IPR000740">
    <property type="entry name" value="GrpE"/>
</dbReference>
<dbReference type="Proteomes" id="UP000233325">
    <property type="component" value="Unassembled WGS sequence"/>
</dbReference>
<evidence type="ECO:0000259" key="5">
    <source>
        <dbReference type="Pfam" id="PF07866"/>
    </source>
</evidence>
<evidence type="ECO:0000256" key="1">
    <source>
        <dbReference type="ARBA" id="ARBA00009054"/>
    </source>
</evidence>